<dbReference type="AlphaFoldDB" id="A0AAU8KYK8"/>
<dbReference type="GO" id="GO:0031267">
    <property type="term" value="F:small GTPase binding"/>
    <property type="evidence" value="ECO:0007669"/>
    <property type="project" value="InterPro"/>
</dbReference>
<dbReference type="GO" id="GO:0005737">
    <property type="term" value="C:cytoplasm"/>
    <property type="evidence" value="ECO:0007669"/>
    <property type="project" value="UniProtKB-SubCell"/>
</dbReference>
<sequence>MQSSEEDTLRQFEALLMEMFSGTCDNTRIREIGKMLDDFSCQPHSWKFCLYFLHQSQNSSVQMYSLNVLDKFITRLWPSVNAEDRLLVRQTLWVFLDKNPSVPSFIRSKVLTVIVVIVRLEWPHDYPDFFHTVYQLIRQDSTSSIGLSFLLTASEELVTPREGAISTTRKQELKDLLLQEAQSIVPLLLDVLRLQAQRHQCSSHSTLPSSPAPFLRTGSPSVPQSLGKIHSFTPFDAAAEEICSLCLRCLTHMSSWIPLRLFVTPAITEMLFYYVFLGCESENDCTDSAGILGHLALGCVNEILQQNFVPSEAEHFMMQIFERTFILLRKLTGASGGDLRTHYASLDDRYLGKCNEYLRLLVSSHLRRIDSNPNFPLTEFLSLFQDHTLKQPQVDSYYLCLEAWHVFLDHVITSRAASQEGRTSQDPSHLAKYKEPLMNLLEGLVKKILMDINTLELSELDDDRLDSDNETEWQCFVRQTTEIFALIAELFPMEAFQKLIPLLENFSVTFFQIKDHLYRQGKDLCIHLEGVDGKGLHARLRDLCTVLQMLGRLAEHLAEPHFLARFDLGNMLFDRFCCIAKFSSDHELYSVMLEESSDESFADFDSLDRTFMEVHAHSLGALNALCYSWLPTYHLCALRDSEPRCSDCAVKVEALCQLGLPLLVEQIPERISVSAGHMLVTLSHAVRPQQLTQLPLIQGFILQGSQGRFNQLPNLIGRLSYRIVSNIFVMPWPEVPTSQQHWDSRSHEFGKFIDGAMQSLLDIGKLDRFGERPEVVTQAEPLIVQSLSALEEMVAGVGSEGTRSTMVMYQAVEKIIDLSLVFFQHCLSNSRILSAVMSFFQTVFKNLKVQEKSGRTQTAVILTIMKLLDSQVFKEMLISNDPVSCNVMQKFLSILTDQVSTQSSFLKVELPNIITFCLEAVYTTVEKLPVPDVKLELYKLLAQILMHNWRYFFRSNILTRMEGEDDESVVCVGQFRAIMQIYLQSFMQPEIELFRENLTALQELNRRHSLFSKTIFKTDMLPLFVHVLLEVLVQKSHDLLGEDIGACLHAMACSSFQTFHREVLPSFLCKFPQLSQEQRDKLAQNYKLEEDLPSFLRNIHQLSCDLRYYFLLNASLKPLT</sequence>
<reference evidence="10" key="1">
    <citation type="submission" date="2024-06" db="EMBL/GenBank/DDBJ databases">
        <authorList>
            <person name="Mikhailov K."/>
            <person name="Kravchuk O."/>
            <person name="Lyupina Y."/>
            <person name="Adameyko K."/>
        </authorList>
    </citation>
    <scope>NUCLEOTIDE SEQUENCE</scope>
</reference>
<keyword evidence="6" id="KW-0653">Protein transport</keyword>
<evidence type="ECO:0000256" key="1">
    <source>
        <dbReference type="ARBA" id="ARBA00004123"/>
    </source>
</evidence>
<dbReference type="GO" id="GO:0006611">
    <property type="term" value="P:protein export from nucleus"/>
    <property type="evidence" value="ECO:0007669"/>
    <property type="project" value="InterPro"/>
</dbReference>
<dbReference type="Pfam" id="PF03810">
    <property type="entry name" value="IBN_N"/>
    <property type="match status" value="1"/>
</dbReference>
<keyword evidence="7" id="KW-0539">Nucleus</keyword>
<accession>A0AAU8KYK8</accession>
<evidence type="ECO:0000256" key="3">
    <source>
        <dbReference type="ARBA" id="ARBA00009466"/>
    </source>
</evidence>
<dbReference type="InterPro" id="IPR040016">
    <property type="entry name" value="XPO6"/>
</dbReference>
<dbReference type="GO" id="GO:0005634">
    <property type="term" value="C:nucleus"/>
    <property type="evidence" value="ECO:0007669"/>
    <property type="project" value="UniProtKB-SubCell"/>
</dbReference>
<evidence type="ECO:0000256" key="7">
    <source>
        <dbReference type="ARBA" id="ARBA00023242"/>
    </source>
</evidence>
<protein>
    <submittedName>
        <fullName evidence="10">Exportin-6</fullName>
    </submittedName>
</protein>
<dbReference type="Gene3D" id="1.25.10.10">
    <property type="entry name" value="Leucine-rich Repeat Variant"/>
    <property type="match status" value="2"/>
</dbReference>
<dbReference type="EMBL" id="PP971921">
    <property type="protein sequence ID" value="XCN28587.1"/>
    <property type="molecule type" value="mRNA"/>
</dbReference>
<keyword evidence="4" id="KW-0813">Transport</keyword>
<evidence type="ECO:0000259" key="9">
    <source>
        <dbReference type="Pfam" id="PF08389"/>
    </source>
</evidence>
<dbReference type="SUPFAM" id="SSF48371">
    <property type="entry name" value="ARM repeat"/>
    <property type="match status" value="1"/>
</dbReference>
<evidence type="ECO:0000256" key="4">
    <source>
        <dbReference type="ARBA" id="ARBA00022448"/>
    </source>
</evidence>
<keyword evidence="5" id="KW-0963">Cytoplasm</keyword>
<feature type="domain" description="Exportin-1/Importin-beta-like" evidence="9">
    <location>
        <begin position="103"/>
        <end position="275"/>
    </location>
</feature>
<evidence type="ECO:0000259" key="8">
    <source>
        <dbReference type="Pfam" id="PF03810"/>
    </source>
</evidence>
<dbReference type="InterPro" id="IPR016024">
    <property type="entry name" value="ARM-type_fold"/>
</dbReference>
<evidence type="ECO:0000256" key="6">
    <source>
        <dbReference type="ARBA" id="ARBA00022927"/>
    </source>
</evidence>
<name>A0AAU8KYK8_HALDU</name>
<dbReference type="GO" id="GO:0005049">
    <property type="term" value="F:nuclear export signal receptor activity"/>
    <property type="evidence" value="ECO:0007669"/>
    <property type="project" value="InterPro"/>
</dbReference>
<organism evidence="10">
    <name type="scientific">Halisarca dujardinii</name>
    <name type="common">Dujardin's slime sponge</name>
    <dbReference type="NCBI Taxonomy" id="2583056"/>
    <lineage>
        <taxon>Eukaryota</taxon>
        <taxon>Metazoa</taxon>
        <taxon>Porifera</taxon>
        <taxon>Demospongiae</taxon>
        <taxon>Verongimorpha</taxon>
        <taxon>Chondrillida</taxon>
        <taxon>Halisarcidae</taxon>
        <taxon>Halisarca</taxon>
    </lineage>
</organism>
<dbReference type="Pfam" id="PF08389">
    <property type="entry name" value="Xpo1"/>
    <property type="match status" value="1"/>
</dbReference>
<evidence type="ECO:0000313" key="10">
    <source>
        <dbReference type="EMBL" id="XCN28587.1"/>
    </source>
</evidence>
<dbReference type="InterPro" id="IPR013598">
    <property type="entry name" value="Exportin-1/Importin-b-like"/>
</dbReference>
<evidence type="ECO:0000256" key="2">
    <source>
        <dbReference type="ARBA" id="ARBA00004496"/>
    </source>
</evidence>
<dbReference type="PANTHER" id="PTHR21452:SF4">
    <property type="entry name" value="EXPORTIN-6"/>
    <property type="match status" value="1"/>
</dbReference>
<comment type="subcellular location">
    <subcellularLocation>
        <location evidence="2">Cytoplasm</location>
    </subcellularLocation>
    <subcellularLocation>
        <location evidence="1">Nucleus</location>
    </subcellularLocation>
</comment>
<proteinExistence type="evidence at transcript level"/>
<dbReference type="InterPro" id="IPR001494">
    <property type="entry name" value="Importin-beta_N"/>
</dbReference>
<feature type="domain" description="Importin N-terminal" evidence="8">
    <location>
        <begin position="35"/>
        <end position="96"/>
    </location>
</feature>
<evidence type="ECO:0000256" key="5">
    <source>
        <dbReference type="ARBA" id="ARBA00022490"/>
    </source>
</evidence>
<comment type="similarity">
    <text evidence="3">Belongs to the exportin family.</text>
</comment>
<dbReference type="InterPro" id="IPR011989">
    <property type="entry name" value="ARM-like"/>
</dbReference>
<dbReference type="PANTHER" id="PTHR21452">
    <property type="entry name" value="EXPORTIN-6"/>
    <property type="match status" value="1"/>
</dbReference>